<keyword evidence="3" id="KW-1185">Reference proteome</keyword>
<reference evidence="2" key="1">
    <citation type="submission" date="2014-02" db="EMBL/GenBank/DDBJ databases">
        <title>Expanding our view of genomic diversity in Candidatus Accumulibacter clades.</title>
        <authorList>
            <person name="Skennerton C.T."/>
            <person name="Barr J.J."/>
            <person name="Slater F.R."/>
            <person name="Bond P.L."/>
            <person name="Tyson G.W."/>
        </authorList>
    </citation>
    <scope>NUCLEOTIDE SEQUENCE [LARGE SCALE GENOMIC DNA]</scope>
</reference>
<comment type="caution">
    <text evidence="2">The sequence shown here is derived from an EMBL/GenBank/DDBJ whole genome shotgun (WGS) entry which is preliminary data.</text>
</comment>
<evidence type="ECO:0000313" key="3">
    <source>
        <dbReference type="Proteomes" id="UP000020218"/>
    </source>
</evidence>
<dbReference type="AlphaFoldDB" id="A0A011NHS0"/>
<evidence type="ECO:0008006" key="4">
    <source>
        <dbReference type="Google" id="ProtNLM"/>
    </source>
</evidence>
<proteinExistence type="predicted"/>
<dbReference type="InterPro" id="IPR011673">
    <property type="entry name" value="DUF1615"/>
</dbReference>
<feature type="compositionally biased region" description="Low complexity" evidence="1">
    <location>
        <begin position="10"/>
        <end position="33"/>
    </location>
</feature>
<dbReference type="STRING" id="1454001.AW08_03845"/>
<evidence type="ECO:0000256" key="1">
    <source>
        <dbReference type="SAM" id="MobiDB-lite"/>
    </source>
</evidence>
<evidence type="ECO:0000313" key="2">
    <source>
        <dbReference type="EMBL" id="EXI63895.1"/>
    </source>
</evidence>
<gene>
    <name evidence="2" type="ORF">AW08_03845</name>
</gene>
<dbReference type="EMBL" id="JFAX01000044">
    <property type="protein sequence ID" value="EXI63895.1"/>
    <property type="molecule type" value="Genomic_DNA"/>
</dbReference>
<dbReference type="Proteomes" id="UP000020218">
    <property type="component" value="Unassembled WGS sequence"/>
</dbReference>
<protein>
    <recommendedName>
        <fullName evidence="4">DUF1615 domain-containing protein</fullName>
    </recommendedName>
</protein>
<feature type="region of interest" description="Disordered" evidence="1">
    <location>
        <begin position="1"/>
        <end position="40"/>
    </location>
</feature>
<accession>A0A011NHS0</accession>
<dbReference type="PATRIC" id="fig|1454001.3.peg.3869"/>
<organism evidence="2 3">
    <name type="scientific">Candidatus Accumulibacter adjunctus</name>
    <dbReference type="NCBI Taxonomy" id="1454001"/>
    <lineage>
        <taxon>Bacteria</taxon>
        <taxon>Pseudomonadati</taxon>
        <taxon>Pseudomonadota</taxon>
        <taxon>Betaproteobacteria</taxon>
        <taxon>Candidatus Accumulibacter</taxon>
    </lineage>
</organism>
<sequence>MPWETSTSEAAAPQREARRPAAPAASAKGAPPSGSLPPIPVASEREARVLVDRLLPANVRDRGAWTEDITRAFVALHMAMTAERLCAAIAVIGQESGFQSDPTVPGLARIVWRQIEQRREKYGIPKAVLDLALLKTSPDGRSYRVRIDALRTEAQMNALYEDLSSEVPGGRALLAGFNPIRTGGPMQVSIAFAEEQVREKPYPYAAPDSVRKEVFTRRGGVYFGIASLLDYPASYGQMIHRFADFNAGRYSSRNAAFQDALARVSGEKLSLDGDLLRYRADGSPAAEASETQRATLSLRSRLNLGEEAILRDLKLEKSLAFEQTPLYLRLYALADSTTGERRPRELIPRIALKSPKITRPLTTEWFAHRVEARFRQCLERGES</sequence>
<dbReference type="Pfam" id="PF07759">
    <property type="entry name" value="DUF1615"/>
    <property type="match status" value="1"/>
</dbReference>
<name>A0A011NHS0_9PROT</name>